<dbReference type="RefSeq" id="WP_028312009.1">
    <property type="nucleotide sequence ID" value="NZ_AXWS01000014.1"/>
</dbReference>
<evidence type="ECO:0000256" key="11">
    <source>
        <dbReference type="ARBA" id="ARBA00025094"/>
    </source>
</evidence>
<comment type="similarity">
    <text evidence="14">Belongs to the globin family.</text>
</comment>
<dbReference type="Proteomes" id="UP000675920">
    <property type="component" value="Unplaced"/>
</dbReference>
<evidence type="ECO:0000256" key="10">
    <source>
        <dbReference type="ARBA" id="ARBA00023027"/>
    </source>
</evidence>
<dbReference type="InterPro" id="IPR039261">
    <property type="entry name" value="FNR_nucleotide-bd"/>
</dbReference>
<keyword evidence="4" id="KW-0216">Detoxification</keyword>
<dbReference type="NCBIfam" id="NF009805">
    <property type="entry name" value="PRK13289.1"/>
    <property type="match status" value="1"/>
</dbReference>
<gene>
    <name evidence="18" type="primary">hmpA</name>
</gene>
<dbReference type="InterPro" id="IPR009050">
    <property type="entry name" value="Globin-like_sf"/>
</dbReference>
<dbReference type="GO" id="GO:0009636">
    <property type="term" value="P:response to toxic substance"/>
    <property type="evidence" value="ECO:0007669"/>
    <property type="project" value="UniProtKB-KW"/>
</dbReference>
<dbReference type="InterPro" id="IPR017927">
    <property type="entry name" value="FAD-bd_FR_type"/>
</dbReference>
<evidence type="ECO:0000259" key="15">
    <source>
        <dbReference type="PROSITE" id="PS01033"/>
    </source>
</evidence>
<dbReference type="PANTHER" id="PTHR43396:SF3">
    <property type="entry name" value="FLAVOHEMOPROTEIN"/>
    <property type="match status" value="1"/>
</dbReference>
<feature type="domain" description="Globin" evidence="15">
    <location>
        <begin position="1"/>
        <end position="138"/>
    </location>
</feature>
<dbReference type="OrthoDB" id="9801223at2"/>
<evidence type="ECO:0000256" key="2">
    <source>
        <dbReference type="ARBA" id="ARBA00006401"/>
    </source>
</evidence>
<dbReference type="AlphaFoldDB" id="A0A8B6X529"/>
<comment type="catalytic activity">
    <reaction evidence="13">
        <text>2 nitric oxide + NADPH + 2 O2 = 2 nitrate + NADP(+) + H(+)</text>
        <dbReference type="Rhea" id="RHEA:19465"/>
        <dbReference type="ChEBI" id="CHEBI:15378"/>
        <dbReference type="ChEBI" id="CHEBI:15379"/>
        <dbReference type="ChEBI" id="CHEBI:16480"/>
        <dbReference type="ChEBI" id="CHEBI:17632"/>
        <dbReference type="ChEBI" id="CHEBI:57783"/>
        <dbReference type="ChEBI" id="CHEBI:58349"/>
        <dbReference type="EC" id="1.14.12.17"/>
    </reaction>
</comment>
<comment type="cofactor">
    <cofactor evidence="1">
        <name>heme b</name>
        <dbReference type="ChEBI" id="CHEBI:60344"/>
    </cofactor>
</comment>
<keyword evidence="17" id="KW-1185">Reference proteome</keyword>
<evidence type="ECO:0000256" key="8">
    <source>
        <dbReference type="ARBA" id="ARBA00022857"/>
    </source>
</evidence>
<dbReference type="GO" id="GO:0008941">
    <property type="term" value="F:nitric oxide dioxygenase NAD(P)H activity"/>
    <property type="evidence" value="ECO:0007669"/>
    <property type="project" value="UniProtKB-EC"/>
</dbReference>
<evidence type="ECO:0000256" key="1">
    <source>
        <dbReference type="ARBA" id="ARBA00001970"/>
    </source>
</evidence>
<evidence type="ECO:0000256" key="5">
    <source>
        <dbReference type="ARBA" id="ARBA00022617"/>
    </source>
</evidence>
<dbReference type="Gene3D" id="1.10.490.10">
    <property type="entry name" value="Globins"/>
    <property type="match status" value="1"/>
</dbReference>
<proteinExistence type="inferred from homology"/>
<dbReference type="Pfam" id="PF00175">
    <property type="entry name" value="NAD_binding_1"/>
    <property type="match status" value="1"/>
</dbReference>
<dbReference type="GO" id="GO:0005344">
    <property type="term" value="F:oxygen carrier activity"/>
    <property type="evidence" value="ECO:0007669"/>
    <property type="project" value="UniProtKB-KW"/>
</dbReference>
<dbReference type="Gene3D" id="2.40.30.10">
    <property type="entry name" value="Translation factors"/>
    <property type="match status" value="1"/>
</dbReference>
<dbReference type="Gene3D" id="3.40.50.80">
    <property type="entry name" value="Nucleotide-binding domain of ferredoxin-NADP reductase (FNR) module"/>
    <property type="match status" value="1"/>
</dbReference>
<keyword evidence="7" id="KW-0479">Metal-binding</keyword>
<dbReference type="SUPFAM" id="SSF63380">
    <property type="entry name" value="Riboflavin synthase domain-like"/>
    <property type="match status" value="1"/>
</dbReference>
<comment type="function">
    <text evidence="11">Is involved in NO detoxification in an aerobic process, termed nitric oxide dioxygenase (NOD) reaction that utilizes O(2) and NAD(P)H to convert NO to nitrate, which protects the bacterium from various noxious nitrogen compounds. Therefore, plays a central role in the inducible response to nitrosative stress.</text>
</comment>
<keyword evidence="10" id="KW-0520">NAD</keyword>
<dbReference type="InterPro" id="IPR000971">
    <property type="entry name" value="Globin"/>
</dbReference>
<dbReference type="PRINTS" id="PR00409">
    <property type="entry name" value="PHDIOXRDTASE"/>
</dbReference>
<keyword evidence="14" id="KW-0813">Transport</keyword>
<sequence length="407" mass="43376">MPSAQTIALVKATVPVLREHGEAITTHFYKTMFRDFPEVRAFFNQTHQASGSQPRALAGAVLAYAAHIDRLDEIAPALPAIIQKHVSLGITPEQYPIVGQCLLRAIREVLGEAATDDILAAWAEAYGELAELLIAAEEQVYAATAAQPGGWRGLRRFVVAARVHESSEIVSLHLKPEDGAALPDWKPGQYIALRLVIGGETLRRNYSVSNAPGTGEIRISVKREPGGVASGWLHEQATLGTVLELTPPAGEFVLEAGTRPLLFLTAGVGITPALAMLEAAAPTGRPIGFVHAARNPGAQAFRARLQALAAEHPNVTPRFRYSDADAHGPVAGADGLRANLAPEERGLIDAATLAGLLPANRDLDVYLLGPTPFMRAMLGLLDALDVPRSRVKLEFFGPKEALEPAAA</sequence>
<keyword evidence="9" id="KW-0408">Iron</keyword>
<comment type="catalytic activity">
    <reaction evidence="12">
        <text>2 nitric oxide + NADH + 2 O2 = 2 nitrate + NAD(+) + H(+)</text>
        <dbReference type="Rhea" id="RHEA:19469"/>
        <dbReference type="ChEBI" id="CHEBI:15378"/>
        <dbReference type="ChEBI" id="CHEBI:15379"/>
        <dbReference type="ChEBI" id="CHEBI:16480"/>
        <dbReference type="ChEBI" id="CHEBI:17632"/>
        <dbReference type="ChEBI" id="CHEBI:57540"/>
        <dbReference type="ChEBI" id="CHEBI:57945"/>
        <dbReference type="EC" id="1.14.12.17"/>
    </reaction>
</comment>
<evidence type="ECO:0000256" key="3">
    <source>
        <dbReference type="ARBA" id="ARBA00012229"/>
    </source>
</evidence>
<evidence type="ECO:0000256" key="13">
    <source>
        <dbReference type="ARBA" id="ARBA00049433"/>
    </source>
</evidence>
<dbReference type="EC" id="1.14.12.17" evidence="3"/>
<dbReference type="FunFam" id="1.10.490.10:FF:000003">
    <property type="entry name" value="Flavohemoprotein"/>
    <property type="match status" value="1"/>
</dbReference>
<evidence type="ECO:0000256" key="4">
    <source>
        <dbReference type="ARBA" id="ARBA00022575"/>
    </source>
</evidence>
<dbReference type="SUPFAM" id="SSF52343">
    <property type="entry name" value="Ferredoxin reductase-like, C-terminal NADP-linked domain"/>
    <property type="match status" value="1"/>
</dbReference>
<dbReference type="CDD" id="cd06184">
    <property type="entry name" value="flavohem_like_fad_nad_binding"/>
    <property type="match status" value="1"/>
</dbReference>
<dbReference type="GO" id="GO:0019825">
    <property type="term" value="F:oxygen binding"/>
    <property type="evidence" value="ECO:0007669"/>
    <property type="project" value="InterPro"/>
</dbReference>
<evidence type="ECO:0000256" key="7">
    <source>
        <dbReference type="ARBA" id="ARBA00022723"/>
    </source>
</evidence>
<comment type="similarity">
    <text evidence="2">In the C-terminal section; belongs to the flavoprotein pyridine nucleotide cytochrome reductase family.</text>
</comment>
<dbReference type="GO" id="GO:0046210">
    <property type="term" value="P:nitric oxide catabolic process"/>
    <property type="evidence" value="ECO:0007669"/>
    <property type="project" value="TreeGrafter"/>
</dbReference>
<evidence type="ECO:0000256" key="6">
    <source>
        <dbReference type="ARBA" id="ARBA00022621"/>
    </source>
</evidence>
<dbReference type="Pfam" id="PF00970">
    <property type="entry name" value="FAD_binding_6"/>
    <property type="match status" value="1"/>
</dbReference>
<dbReference type="InterPro" id="IPR012292">
    <property type="entry name" value="Globin/Proto"/>
</dbReference>
<dbReference type="Pfam" id="PF00042">
    <property type="entry name" value="Globin"/>
    <property type="match status" value="1"/>
</dbReference>
<evidence type="ECO:0000256" key="14">
    <source>
        <dbReference type="RuleBase" id="RU000356"/>
    </source>
</evidence>
<dbReference type="InterPro" id="IPR017938">
    <property type="entry name" value="Riboflavin_synthase-like_b-brl"/>
</dbReference>
<organism evidence="17 18">
    <name type="scientific">Derxia gummosa DSM 723</name>
    <dbReference type="NCBI Taxonomy" id="1121388"/>
    <lineage>
        <taxon>Bacteria</taxon>
        <taxon>Pseudomonadati</taxon>
        <taxon>Pseudomonadota</taxon>
        <taxon>Betaproteobacteria</taxon>
        <taxon>Burkholderiales</taxon>
        <taxon>Alcaligenaceae</taxon>
        <taxon>Derxia</taxon>
    </lineage>
</organism>
<dbReference type="InterPro" id="IPR008333">
    <property type="entry name" value="Cbr1-like_FAD-bd_dom"/>
</dbReference>
<keyword evidence="8" id="KW-0521">NADP</keyword>
<dbReference type="CDD" id="cd08922">
    <property type="entry name" value="FHb-globin"/>
    <property type="match status" value="1"/>
</dbReference>
<feature type="domain" description="FAD-binding FR-type" evidence="16">
    <location>
        <begin position="152"/>
        <end position="255"/>
    </location>
</feature>
<dbReference type="PANTHER" id="PTHR43396">
    <property type="entry name" value="FLAVOHEMOPROTEIN"/>
    <property type="match status" value="1"/>
</dbReference>
<dbReference type="SUPFAM" id="SSF46458">
    <property type="entry name" value="Globin-like"/>
    <property type="match status" value="1"/>
</dbReference>
<evidence type="ECO:0000256" key="12">
    <source>
        <dbReference type="ARBA" id="ARBA00048649"/>
    </source>
</evidence>
<evidence type="ECO:0000313" key="17">
    <source>
        <dbReference type="Proteomes" id="UP000675920"/>
    </source>
</evidence>
<protein>
    <recommendedName>
        <fullName evidence="3">nitric oxide dioxygenase</fullName>
        <ecNumber evidence="3">1.14.12.17</ecNumber>
    </recommendedName>
</protein>
<dbReference type="GO" id="GO:0020037">
    <property type="term" value="F:heme binding"/>
    <property type="evidence" value="ECO:0007669"/>
    <property type="project" value="InterPro"/>
</dbReference>
<evidence type="ECO:0000313" key="18">
    <source>
        <dbReference type="RefSeq" id="WP_028312009.1"/>
    </source>
</evidence>
<keyword evidence="6 14" id="KW-0561">Oxygen transport</keyword>
<keyword evidence="5 14" id="KW-0349">Heme</keyword>
<dbReference type="PROSITE" id="PS01033">
    <property type="entry name" value="GLOBIN"/>
    <property type="match status" value="1"/>
</dbReference>
<dbReference type="PROSITE" id="PS51384">
    <property type="entry name" value="FAD_FR"/>
    <property type="match status" value="1"/>
</dbReference>
<accession>A0A8B6X529</accession>
<name>A0A8B6X529_9BURK</name>
<evidence type="ECO:0000259" key="16">
    <source>
        <dbReference type="PROSITE" id="PS51384"/>
    </source>
</evidence>
<evidence type="ECO:0000256" key="9">
    <source>
        <dbReference type="ARBA" id="ARBA00023004"/>
    </source>
</evidence>
<dbReference type="GO" id="GO:0046872">
    <property type="term" value="F:metal ion binding"/>
    <property type="evidence" value="ECO:0007669"/>
    <property type="project" value="UniProtKB-KW"/>
</dbReference>
<dbReference type="GO" id="GO:0071949">
    <property type="term" value="F:FAD binding"/>
    <property type="evidence" value="ECO:0007669"/>
    <property type="project" value="TreeGrafter"/>
</dbReference>
<dbReference type="InterPro" id="IPR001433">
    <property type="entry name" value="OxRdtase_FAD/NAD-bd"/>
</dbReference>
<dbReference type="GO" id="GO:0071500">
    <property type="term" value="P:cellular response to nitrosative stress"/>
    <property type="evidence" value="ECO:0007669"/>
    <property type="project" value="TreeGrafter"/>
</dbReference>
<reference evidence="18" key="1">
    <citation type="submission" date="2025-08" db="UniProtKB">
        <authorList>
            <consortium name="RefSeq"/>
        </authorList>
    </citation>
    <scope>IDENTIFICATION</scope>
</reference>